<dbReference type="VEuPathDB" id="TriTrypDB:BSAL_67275"/>
<reference evidence="2" key="1">
    <citation type="submission" date="2015-09" db="EMBL/GenBank/DDBJ databases">
        <authorList>
            <consortium name="Pathogen Informatics"/>
        </authorList>
    </citation>
    <scope>NUCLEOTIDE SEQUENCE [LARGE SCALE GENOMIC DNA]</scope>
    <source>
        <strain evidence="2">Lake Konstanz</strain>
    </source>
</reference>
<sequence>MAQAVSNYYPARVSPKEKLFPSFDHIDHYPSADPADGSWVSDCMSEQQYSSSEETHQFAGNHGRQKQHFHHYQQDNSMTSLPTTPKDTSIAIQWRSHNPYQRASLDAAKDILGRVTIPPPAAQMQPVACEEESHRHHCMPNFGADASARHHDFFAPVANHHNHCDALSQPGTLPFTIPAVMCCYFKQRGTCKMGAGCWHGHVGLASTPCHYGSRCKAGHAHLANTARGQPSVSSTTVDPLAVCRLCHATSLFLQVIPVFNGDRMERATRAMCPTCKGAFLM</sequence>
<evidence type="ECO:0000313" key="2">
    <source>
        <dbReference type="Proteomes" id="UP000051952"/>
    </source>
</evidence>
<keyword evidence="2" id="KW-1185">Reference proteome</keyword>
<organism evidence="1 2">
    <name type="scientific">Bodo saltans</name>
    <name type="common">Flagellated protozoan</name>
    <dbReference type="NCBI Taxonomy" id="75058"/>
    <lineage>
        <taxon>Eukaryota</taxon>
        <taxon>Discoba</taxon>
        <taxon>Euglenozoa</taxon>
        <taxon>Kinetoplastea</taxon>
        <taxon>Metakinetoplastina</taxon>
        <taxon>Eubodonida</taxon>
        <taxon>Bodonidae</taxon>
        <taxon>Bodo</taxon>
    </lineage>
</organism>
<gene>
    <name evidence="1" type="ORF">BSAL_67275</name>
</gene>
<evidence type="ECO:0000313" key="1">
    <source>
        <dbReference type="EMBL" id="CUF92338.1"/>
    </source>
</evidence>
<dbReference type="AlphaFoldDB" id="A0A0S4IQ32"/>
<name>A0A0S4IQ32_BODSA</name>
<dbReference type="EMBL" id="CYKH01000450">
    <property type="protein sequence ID" value="CUF92338.1"/>
    <property type="molecule type" value="Genomic_DNA"/>
</dbReference>
<evidence type="ECO:0008006" key="3">
    <source>
        <dbReference type="Google" id="ProtNLM"/>
    </source>
</evidence>
<dbReference type="Proteomes" id="UP000051952">
    <property type="component" value="Unassembled WGS sequence"/>
</dbReference>
<accession>A0A0S4IQ32</accession>
<protein>
    <recommendedName>
        <fullName evidence="3">C3H1-type domain-containing protein</fullName>
    </recommendedName>
</protein>
<proteinExistence type="predicted"/>